<organism evidence="2 3">
    <name type="scientific">Bowmanella denitrificans</name>
    <dbReference type="NCBI Taxonomy" id="366582"/>
    <lineage>
        <taxon>Bacteria</taxon>
        <taxon>Pseudomonadati</taxon>
        <taxon>Pseudomonadota</taxon>
        <taxon>Gammaproteobacteria</taxon>
        <taxon>Alteromonadales</taxon>
        <taxon>Alteromonadaceae</taxon>
        <taxon>Bowmanella</taxon>
    </lineage>
</organism>
<keyword evidence="1" id="KW-0812">Transmembrane</keyword>
<keyword evidence="3" id="KW-1185">Reference proteome</keyword>
<reference evidence="2 3" key="1">
    <citation type="journal article" date="2019" name="Int. J. Syst. Evol. Microbiol.">
        <title>The Global Catalogue of Microorganisms (GCM) 10K type strain sequencing project: providing services to taxonomists for standard genome sequencing and annotation.</title>
        <authorList>
            <consortium name="The Broad Institute Genomics Platform"/>
            <consortium name="The Broad Institute Genome Sequencing Center for Infectious Disease"/>
            <person name="Wu L."/>
            <person name="Ma J."/>
        </authorList>
    </citation>
    <scope>NUCLEOTIDE SEQUENCE [LARGE SCALE GENOMIC DNA]</scope>
    <source>
        <strain evidence="2 3">JCM 13378</strain>
    </source>
</reference>
<dbReference type="Proteomes" id="UP001501757">
    <property type="component" value="Unassembled WGS sequence"/>
</dbReference>
<evidence type="ECO:0000313" key="2">
    <source>
        <dbReference type="EMBL" id="GAA0347191.1"/>
    </source>
</evidence>
<name>A0ABN0WUM0_9ALTE</name>
<evidence type="ECO:0000313" key="3">
    <source>
        <dbReference type="Proteomes" id="UP001501757"/>
    </source>
</evidence>
<feature type="transmembrane region" description="Helical" evidence="1">
    <location>
        <begin position="64"/>
        <end position="85"/>
    </location>
</feature>
<gene>
    <name evidence="2" type="ORF">GCM10009092_09530</name>
</gene>
<keyword evidence="1" id="KW-0472">Membrane</keyword>
<comment type="caution">
    <text evidence="2">The sequence shown here is derived from an EMBL/GenBank/DDBJ whole genome shotgun (WGS) entry which is preliminary data.</text>
</comment>
<proteinExistence type="predicted"/>
<dbReference type="Pfam" id="PF20460">
    <property type="entry name" value="DUF6713"/>
    <property type="match status" value="1"/>
</dbReference>
<keyword evidence="1" id="KW-1133">Transmembrane helix</keyword>
<dbReference type="RefSeq" id="WP_343842395.1">
    <property type="nucleotide sequence ID" value="NZ_BAAAEI010000006.1"/>
</dbReference>
<accession>A0ABN0WUM0</accession>
<sequence length="124" mass="13896">MRLDNVYLMTLSLLIFHQIDAAYWQEWQMFHLPGGTQGYLVFNIAVLPFLLIGYANVIKGHKSGFLCSYICAGLGVLTGLIHATFALFESQRFNLPLSMLIIMLCLVSGMIQLAVTWRHAGSKT</sequence>
<evidence type="ECO:0000256" key="1">
    <source>
        <dbReference type="SAM" id="Phobius"/>
    </source>
</evidence>
<feature type="transmembrane region" description="Helical" evidence="1">
    <location>
        <begin position="37"/>
        <end position="57"/>
    </location>
</feature>
<dbReference type="InterPro" id="IPR046559">
    <property type="entry name" value="DUF6713"/>
</dbReference>
<feature type="transmembrane region" description="Helical" evidence="1">
    <location>
        <begin position="97"/>
        <end position="117"/>
    </location>
</feature>
<protein>
    <submittedName>
        <fullName evidence="2">Uncharacterized protein</fullName>
    </submittedName>
</protein>
<dbReference type="EMBL" id="BAAAEI010000006">
    <property type="protein sequence ID" value="GAA0347191.1"/>
    <property type="molecule type" value="Genomic_DNA"/>
</dbReference>